<evidence type="ECO:0000259" key="9">
    <source>
        <dbReference type="Pfam" id="PF02714"/>
    </source>
</evidence>
<accession>A0A4S2MRM0</accession>
<dbReference type="InterPro" id="IPR003864">
    <property type="entry name" value="CSC1/OSCA1-like_7TM"/>
</dbReference>
<evidence type="ECO:0000259" key="11">
    <source>
        <dbReference type="Pfam" id="PF13967"/>
    </source>
</evidence>
<feature type="region of interest" description="Disordered" evidence="7">
    <location>
        <begin position="1063"/>
        <end position="1128"/>
    </location>
</feature>
<feature type="region of interest" description="Disordered" evidence="7">
    <location>
        <begin position="339"/>
        <end position="394"/>
    </location>
</feature>
<feature type="transmembrane region" description="Helical" evidence="8">
    <location>
        <begin position="216"/>
        <end position="235"/>
    </location>
</feature>
<feature type="transmembrane region" description="Helical" evidence="8">
    <location>
        <begin position="768"/>
        <end position="792"/>
    </location>
</feature>
<feature type="domain" description="10TM putative phosphate transporter extracellular tail" evidence="10">
    <location>
        <begin position="1136"/>
        <end position="1217"/>
    </location>
</feature>
<dbReference type="PANTHER" id="PTHR13018:SF20">
    <property type="entry name" value="SPORULATION-SPECIFIC PROTEIN 75"/>
    <property type="match status" value="1"/>
</dbReference>
<feature type="transmembrane region" description="Helical" evidence="8">
    <location>
        <begin position="974"/>
        <end position="996"/>
    </location>
</feature>
<dbReference type="InterPro" id="IPR027815">
    <property type="entry name" value="CSC1/OSCA1-like_cyt"/>
</dbReference>
<feature type="domain" description="CSC1/OSCA1-like cytosolic" evidence="12">
    <location>
        <begin position="606"/>
        <end position="709"/>
    </location>
</feature>
<dbReference type="InterPro" id="IPR045122">
    <property type="entry name" value="Csc1-like"/>
</dbReference>
<feature type="compositionally biased region" description="Polar residues" evidence="7">
    <location>
        <begin position="472"/>
        <end position="486"/>
    </location>
</feature>
<feature type="domain" description="CSC1/OSCA1-like N-terminal transmembrane" evidence="11">
    <location>
        <begin position="86"/>
        <end position="237"/>
    </location>
</feature>
<dbReference type="Proteomes" id="UP000298138">
    <property type="component" value="Unassembled WGS sequence"/>
</dbReference>
<evidence type="ECO:0000256" key="4">
    <source>
        <dbReference type="ARBA" id="ARBA00022692"/>
    </source>
</evidence>
<feature type="transmembrane region" description="Helical" evidence="8">
    <location>
        <begin position="161"/>
        <end position="184"/>
    </location>
</feature>
<feature type="compositionally biased region" description="Basic and acidic residues" evidence="7">
    <location>
        <begin position="522"/>
        <end position="538"/>
    </location>
</feature>
<gene>
    <name evidence="13" type="ORF">EX30DRAFT_350889</name>
</gene>
<dbReference type="InParanoid" id="A0A4S2MRM0"/>
<feature type="compositionally biased region" description="Basic and acidic residues" evidence="7">
    <location>
        <begin position="1078"/>
        <end position="1087"/>
    </location>
</feature>
<dbReference type="EMBL" id="ML220139">
    <property type="protein sequence ID" value="TGZ78669.1"/>
    <property type="molecule type" value="Genomic_DNA"/>
</dbReference>
<dbReference type="OrthoDB" id="1076608at2759"/>
<feature type="region of interest" description="Disordered" evidence="7">
    <location>
        <begin position="472"/>
        <end position="567"/>
    </location>
</feature>
<name>A0A4S2MRM0_9PEZI</name>
<keyword evidence="5 8" id="KW-1133">Transmembrane helix</keyword>
<evidence type="ECO:0000259" key="12">
    <source>
        <dbReference type="Pfam" id="PF14703"/>
    </source>
</evidence>
<evidence type="ECO:0000256" key="1">
    <source>
        <dbReference type="ARBA" id="ARBA00004141"/>
    </source>
</evidence>
<keyword evidence="4 8" id="KW-0812">Transmembrane</keyword>
<comment type="similarity">
    <text evidence="2">Belongs to the CSC1 (TC 1.A.17) family.</text>
</comment>
<protein>
    <submittedName>
        <fullName evidence="13">DUF221-domain-containing protein</fullName>
    </submittedName>
</protein>
<feature type="region of interest" description="Disordered" evidence="7">
    <location>
        <begin position="40"/>
        <end position="68"/>
    </location>
</feature>
<reference evidence="13 14" key="1">
    <citation type="submission" date="2019-04" db="EMBL/GenBank/DDBJ databases">
        <title>Comparative genomics and transcriptomics to analyze fruiting body development in filamentous ascomycetes.</title>
        <authorList>
            <consortium name="DOE Joint Genome Institute"/>
            <person name="Lutkenhaus R."/>
            <person name="Traeger S."/>
            <person name="Breuer J."/>
            <person name="Kuo A."/>
            <person name="Lipzen A."/>
            <person name="Pangilinan J."/>
            <person name="Dilworth D."/>
            <person name="Sandor L."/>
            <person name="Poggeler S."/>
            <person name="Barry K."/>
            <person name="Grigoriev I.V."/>
            <person name="Nowrousian M."/>
        </authorList>
    </citation>
    <scope>NUCLEOTIDE SEQUENCE [LARGE SCALE GENOMIC DNA]</scope>
    <source>
        <strain evidence="13 14">CBS 389.68</strain>
    </source>
</reference>
<feature type="domain" description="CSC1/OSCA1-like 7TM region" evidence="9">
    <location>
        <begin position="720"/>
        <end position="993"/>
    </location>
</feature>
<evidence type="ECO:0000256" key="8">
    <source>
        <dbReference type="SAM" id="Phobius"/>
    </source>
</evidence>
<dbReference type="Pfam" id="PF02714">
    <property type="entry name" value="RSN1_7TM"/>
    <property type="match status" value="1"/>
</dbReference>
<keyword evidence="14" id="KW-1185">Reference proteome</keyword>
<evidence type="ECO:0000256" key="6">
    <source>
        <dbReference type="ARBA" id="ARBA00023136"/>
    </source>
</evidence>
<feature type="compositionally biased region" description="Low complexity" evidence="7">
    <location>
        <begin position="1104"/>
        <end position="1118"/>
    </location>
</feature>
<comment type="subcellular location">
    <subcellularLocation>
        <location evidence="1">Membrane</location>
        <topology evidence="1">Multi-pass membrane protein</topology>
    </subcellularLocation>
</comment>
<sequence length="1226" mass="136991">MSTPTPTTSETTDALTSVVSSLASSLAEVSASAVSSIASSLASTTSEDPATTTTDGPSSPTSFGDVTKIGADGRAQQQEGVTIEKFLASLAVAAIVFGVQVLAFVLIRKKLRRVYEPRTYLVPERRRTPAPPSGLINWFKPIFNTATSDFISKSGLDAYFFLRYLLMLLKLFTMVSIIILPILLPLNYVGGRGGDIVQGLDRFAWTNVHAGKTKRYWAHLVLAIVVIIVFCYLYYDEMRKYIRMRQAYMTSPQHRLKASATTVLVSGIPRRWLTVQNLVELYDAFPGGIKNVWINRNYDDLQEKVEERDKLAYLLERAETELIQMAKKNHAKKLALEAKKNPQAAAARAKKEEEEDHGEEIAAGPGLSAGNPHQIPDSVRDHSPEKKRERSNTGFLKVVENVPLVGGGLGKIGTGVDTGFQKIGHGLKGGINAVTGGVKKITGEVDRVITDNDGFDRNEYAELKPLAKTGTELSWNTHNSGGQKRGSTLIGKDGRPLVMDRRQSAHGTIHEKTEDDTPTMENVDKPKSSKGSHGDHAFWHKKKKSYSDEDERPLGEASPTSPRRGTFGIIDDVEKTIFKSKPKIDYPKAYDEQYDNEDWGEPLWKKYVDPKDRPTHRLPIFKWMPFSLPLIGKKVDTITYCRREVARLNVEIEKDQEDPERYPLMNSAFIQFNQQIAAQMCCQSVSHHVPQHMSPRYIEVAPSDVIWGNMRMQWWERYLRKAGIMAATAGLVIGWAVPVAFTGLVSQVSYLVEKFKWLGWIEDLPDSVLGVVSGVLPPALLGILMAVLPMILRLFARIQGDHTGMAIEKSVQAMYFAFLFIQVFLIVSISSAITTLLQEITEEPFRAAEILAVNLPKASNFFFSYLLLQAFTVSGGAILQIATLAINFILAPILDKTAREKFKRATTLQEVKWGTFFPVYTNLACIGIVYSVISPLILIFNMITFSLFWTVYRYNLLFVVNFKVDTGGLLFPRALNQLFTGIYVMEVCLIGLFFLVRDESNTVTCASQGIIMIIVTVLTALFQLTMRQAFGPLITYIPLTLEDEAAERDIAFAKEKDLERRKKLVAGEQPGDNLNDVLSKKEQREHLPSPSSSSAIELTDLTRGRSTTPRSTTPTAALPSPPPAPRRAPELALFQDIADEIEDLTPEERDQLVARAFTHPAQRSKRPAIWIPRDELGISDDEIRRTMRFARGNVWISNEFAGLDRKGGVVFRRSPPDFDMRDIMEL</sequence>
<dbReference type="GO" id="GO:0005886">
    <property type="term" value="C:plasma membrane"/>
    <property type="evidence" value="ECO:0007669"/>
    <property type="project" value="TreeGrafter"/>
</dbReference>
<feature type="compositionally biased region" description="Basic and acidic residues" evidence="7">
    <location>
        <begin position="378"/>
        <end position="391"/>
    </location>
</feature>
<feature type="compositionally biased region" description="Basic and acidic residues" evidence="7">
    <location>
        <begin position="492"/>
        <end position="515"/>
    </location>
</feature>
<feature type="transmembrane region" description="Helical" evidence="8">
    <location>
        <begin position="813"/>
        <end position="837"/>
    </location>
</feature>
<dbReference type="AlphaFoldDB" id="A0A4S2MRM0"/>
<evidence type="ECO:0000256" key="7">
    <source>
        <dbReference type="SAM" id="MobiDB-lite"/>
    </source>
</evidence>
<feature type="transmembrane region" description="Helical" evidence="8">
    <location>
        <begin position="722"/>
        <end position="748"/>
    </location>
</feature>
<dbReference type="InterPro" id="IPR022257">
    <property type="entry name" value="PHM7_ext"/>
</dbReference>
<evidence type="ECO:0000256" key="3">
    <source>
        <dbReference type="ARBA" id="ARBA00022448"/>
    </source>
</evidence>
<evidence type="ECO:0000256" key="2">
    <source>
        <dbReference type="ARBA" id="ARBA00007779"/>
    </source>
</evidence>
<keyword evidence="3" id="KW-0813">Transport</keyword>
<evidence type="ECO:0000313" key="14">
    <source>
        <dbReference type="Proteomes" id="UP000298138"/>
    </source>
</evidence>
<feature type="transmembrane region" description="Helical" evidence="8">
    <location>
        <begin position="86"/>
        <end position="107"/>
    </location>
</feature>
<proteinExistence type="inferred from homology"/>
<keyword evidence="6 8" id="KW-0472">Membrane</keyword>
<organism evidence="13 14">
    <name type="scientific">Ascodesmis nigricans</name>
    <dbReference type="NCBI Taxonomy" id="341454"/>
    <lineage>
        <taxon>Eukaryota</taxon>
        <taxon>Fungi</taxon>
        <taxon>Dikarya</taxon>
        <taxon>Ascomycota</taxon>
        <taxon>Pezizomycotina</taxon>
        <taxon>Pezizomycetes</taxon>
        <taxon>Pezizales</taxon>
        <taxon>Ascodesmidaceae</taxon>
        <taxon>Ascodesmis</taxon>
    </lineage>
</organism>
<dbReference type="STRING" id="341454.A0A4S2MRM0"/>
<evidence type="ECO:0000259" key="10">
    <source>
        <dbReference type="Pfam" id="PF12621"/>
    </source>
</evidence>
<evidence type="ECO:0000313" key="13">
    <source>
        <dbReference type="EMBL" id="TGZ78669.1"/>
    </source>
</evidence>
<dbReference type="Pfam" id="PF13967">
    <property type="entry name" value="RSN1_TM"/>
    <property type="match status" value="1"/>
</dbReference>
<dbReference type="PANTHER" id="PTHR13018">
    <property type="entry name" value="PROBABLE MEMBRANE PROTEIN DUF221-RELATED"/>
    <property type="match status" value="1"/>
</dbReference>
<dbReference type="InterPro" id="IPR032880">
    <property type="entry name" value="CSC1/OSCA1-like_N"/>
</dbReference>
<feature type="transmembrane region" description="Helical" evidence="8">
    <location>
        <begin position="1008"/>
        <end position="1026"/>
    </location>
</feature>
<dbReference type="GO" id="GO:0005227">
    <property type="term" value="F:calcium-activated cation channel activity"/>
    <property type="evidence" value="ECO:0007669"/>
    <property type="project" value="InterPro"/>
</dbReference>
<feature type="domain" description="CSC1/OSCA1-like cytosolic" evidence="12">
    <location>
        <begin position="261"/>
        <end position="333"/>
    </location>
</feature>
<feature type="compositionally biased region" description="Low complexity" evidence="7">
    <location>
        <begin position="40"/>
        <end position="62"/>
    </location>
</feature>
<dbReference type="Pfam" id="PF14703">
    <property type="entry name" value="PHM7_cyt"/>
    <property type="match status" value="2"/>
</dbReference>
<evidence type="ECO:0000256" key="5">
    <source>
        <dbReference type="ARBA" id="ARBA00022989"/>
    </source>
</evidence>
<dbReference type="Pfam" id="PF12621">
    <property type="entry name" value="PHM7_ext"/>
    <property type="match status" value="1"/>
</dbReference>
<feature type="transmembrane region" description="Helical" evidence="8">
    <location>
        <begin position="862"/>
        <end position="890"/>
    </location>
</feature>